<dbReference type="EMBL" id="JABVED010000002">
    <property type="protein sequence ID" value="MBC6446691.1"/>
    <property type="molecule type" value="Genomic_DNA"/>
</dbReference>
<protein>
    <submittedName>
        <fullName evidence="3">Uncharacterized protein</fullName>
    </submittedName>
</protein>
<comment type="caution">
    <text evidence="3">The sequence shown here is derived from an EMBL/GenBank/DDBJ whole genome shotgun (WGS) entry which is preliminary data.</text>
</comment>
<feature type="region of interest" description="Disordered" evidence="1">
    <location>
        <begin position="75"/>
        <end position="105"/>
    </location>
</feature>
<name>A0ABR7L2S3_9PSEU</name>
<evidence type="ECO:0000313" key="3">
    <source>
        <dbReference type="EMBL" id="MBC6446691.1"/>
    </source>
</evidence>
<evidence type="ECO:0000313" key="4">
    <source>
        <dbReference type="Proteomes" id="UP000734823"/>
    </source>
</evidence>
<dbReference type="Proteomes" id="UP000734823">
    <property type="component" value="Unassembled WGS sequence"/>
</dbReference>
<keyword evidence="2" id="KW-1133">Transmembrane helix</keyword>
<reference evidence="3 4" key="1">
    <citation type="submission" date="2020-06" db="EMBL/GenBank/DDBJ databases">
        <title>Actinokineospora xiongansis sp. nov., isolated from soil of Baiyangdian.</title>
        <authorList>
            <person name="Zhang X."/>
        </authorList>
    </citation>
    <scope>NUCLEOTIDE SEQUENCE [LARGE SCALE GENOMIC DNA]</scope>
    <source>
        <strain evidence="3 4">HBU206404</strain>
    </source>
</reference>
<keyword evidence="2" id="KW-0472">Membrane</keyword>
<organism evidence="3 4">
    <name type="scientific">Actinokineospora xionganensis</name>
    <dbReference type="NCBI Taxonomy" id="2684470"/>
    <lineage>
        <taxon>Bacteria</taxon>
        <taxon>Bacillati</taxon>
        <taxon>Actinomycetota</taxon>
        <taxon>Actinomycetes</taxon>
        <taxon>Pseudonocardiales</taxon>
        <taxon>Pseudonocardiaceae</taxon>
        <taxon>Actinokineospora</taxon>
    </lineage>
</organism>
<evidence type="ECO:0000256" key="2">
    <source>
        <dbReference type="SAM" id="Phobius"/>
    </source>
</evidence>
<sequence length="249" mass="26764">MPDEVKALLGRALDGEPPLDLDRDAIFADGRARLRRRRSIAIGGAAMAVVVAVVGTSALAGGLIGQSADDLGLGASASAPPSRPPVSVTTSKARPSTTENRPPVEWPRLTDELLTGKIPWPAEVTSVRGKPGSPRGFQFDGATLELVLGSASGERLLTVRVEPPNTLRMFCRQGEYCFREEMPTGLVVRTKTDHSDGRETVFANVRMPNGEEISLIESAWGDRARPHRLLPYPLFTSIGTTPGLRGYVR</sequence>
<accession>A0ABR7L2S3</accession>
<feature type="compositionally biased region" description="Low complexity" evidence="1">
    <location>
        <begin position="75"/>
        <end position="91"/>
    </location>
</feature>
<keyword evidence="2" id="KW-0812">Transmembrane</keyword>
<dbReference type="RefSeq" id="WP_187218774.1">
    <property type="nucleotide sequence ID" value="NZ_JABVED010000002.1"/>
</dbReference>
<keyword evidence="4" id="KW-1185">Reference proteome</keyword>
<feature type="transmembrane region" description="Helical" evidence="2">
    <location>
        <begin position="40"/>
        <end position="64"/>
    </location>
</feature>
<proteinExistence type="predicted"/>
<evidence type="ECO:0000256" key="1">
    <source>
        <dbReference type="SAM" id="MobiDB-lite"/>
    </source>
</evidence>
<gene>
    <name evidence="3" type="ORF">GPZ80_05820</name>
</gene>